<feature type="compositionally biased region" description="Acidic residues" evidence="1">
    <location>
        <begin position="43"/>
        <end position="62"/>
    </location>
</feature>
<dbReference type="EMBL" id="FNIC01000003">
    <property type="protein sequence ID" value="SDN60001.1"/>
    <property type="molecule type" value="Genomic_DNA"/>
</dbReference>
<feature type="signal peptide" evidence="2">
    <location>
        <begin position="1"/>
        <end position="24"/>
    </location>
</feature>
<dbReference type="Gene3D" id="2.60.40.420">
    <property type="entry name" value="Cupredoxins - blue copper proteins"/>
    <property type="match status" value="1"/>
</dbReference>
<sequence>MSLPRFRPLFAAGFALTLALGLGACGGDDEPEDTSSTPGDTSSEPDESEPAPEEPEETEPEEGAPAGGVVFVDNIDSPAVSVTVSDAGFDPAETTVAVGDVVVFTTAGGDGIFGVIVGDLDGYTVTTGLDESFRFDAPGTYEVREDISGNTATVTVE</sequence>
<organism evidence="3 4">
    <name type="scientific">Nocardioides szechwanensis</name>
    <dbReference type="NCBI Taxonomy" id="1005944"/>
    <lineage>
        <taxon>Bacteria</taxon>
        <taxon>Bacillati</taxon>
        <taxon>Actinomycetota</taxon>
        <taxon>Actinomycetes</taxon>
        <taxon>Propionibacteriales</taxon>
        <taxon>Nocardioidaceae</taxon>
        <taxon>Nocardioides</taxon>
    </lineage>
</organism>
<keyword evidence="2" id="KW-0732">Signal</keyword>
<dbReference type="InterPro" id="IPR008972">
    <property type="entry name" value="Cupredoxin"/>
</dbReference>
<proteinExistence type="predicted"/>
<evidence type="ECO:0000256" key="2">
    <source>
        <dbReference type="SAM" id="SignalP"/>
    </source>
</evidence>
<dbReference type="OrthoDB" id="3790908at2"/>
<name>A0A1H0CQF6_9ACTN</name>
<dbReference type="RefSeq" id="WP_091025095.1">
    <property type="nucleotide sequence ID" value="NZ_BKAE01000006.1"/>
</dbReference>
<feature type="region of interest" description="Disordered" evidence="1">
    <location>
        <begin position="22"/>
        <end position="69"/>
    </location>
</feature>
<dbReference type="AlphaFoldDB" id="A0A1H0CQF6"/>
<evidence type="ECO:0000313" key="4">
    <source>
        <dbReference type="Proteomes" id="UP000199004"/>
    </source>
</evidence>
<keyword evidence="4" id="KW-1185">Reference proteome</keyword>
<dbReference type="STRING" id="1005944.SAMN05192576_2493"/>
<evidence type="ECO:0000256" key="1">
    <source>
        <dbReference type="SAM" id="MobiDB-lite"/>
    </source>
</evidence>
<dbReference type="SUPFAM" id="SSF49503">
    <property type="entry name" value="Cupredoxins"/>
    <property type="match status" value="1"/>
</dbReference>
<reference evidence="3 4" key="1">
    <citation type="submission" date="2016-10" db="EMBL/GenBank/DDBJ databases">
        <authorList>
            <person name="de Groot N.N."/>
        </authorList>
    </citation>
    <scope>NUCLEOTIDE SEQUENCE [LARGE SCALE GENOMIC DNA]</scope>
    <source>
        <strain evidence="3 4">CGMCC 1.11147</strain>
    </source>
</reference>
<gene>
    <name evidence="3" type="ORF">SAMN05192576_2493</name>
</gene>
<dbReference type="Proteomes" id="UP000199004">
    <property type="component" value="Unassembled WGS sequence"/>
</dbReference>
<evidence type="ECO:0000313" key="3">
    <source>
        <dbReference type="EMBL" id="SDN60001.1"/>
    </source>
</evidence>
<dbReference type="PROSITE" id="PS51257">
    <property type="entry name" value="PROKAR_LIPOPROTEIN"/>
    <property type="match status" value="1"/>
</dbReference>
<protein>
    <submittedName>
        <fullName evidence="3">Uncharacterized protein</fullName>
    </submittedName>
</protein>
<feature type="chain" id="PRO_5039704990" evidence="2">
    <location>
        <begin position="25"/>
        <end position="157"/>
    </location>
</feature>
<accession>A0A1H0CQF6</accession>